<evidence type="ECO:0000256" key="1">
    <source>
        <dbReference type="SAM" id="MobiDB-lite"/>
    </source>
</evidence>
<dbReference type="Proteomes" id="UP000249402">
    <property type="component" value="Unassembled WGS sequence"/>
</dbReference>
<reference evidence="2 3" key="1">
    <citation type="submission" date="2018-02" db="EMBL/GenBank/DDBJ databases">
        <title>The genomes of Aspergillus section Nigri reveals drivers in fungal speciation.</title>
        <authorList>
            <consortium name="DOE Joint Genome Institute"/>
            <person name="Vesth T.C."/>
            <person name="Nybo J."/>
            <person name="Theobald S."/>
            <person name="Brandl J."/>
            <person name="Frisvad J.C."/>
            <person name="Nielsen K.F."/>
            <person name="Lyhne E.K."/>
            <person name="Kogle M.E."/>
            <person name="Kuo A."/>
            <person name="Riley R."/>
            <person name="Clum A."/>
            <person name="Nolan M."/>
            <person name="Lipzen A."/>
            <person name="Salamov A."/>
            <person name="Henrissat B."/>
            <person name="Wiebenga A."/>
            <person name="De vries R.P."/>
            <person name="Grigoriev I.V."/>
            <person name="Mortensen U.H."/>
            <person name="Andersen M.R."/>
            <person name="Baker S.E."/>
        </authorList>
    </citation>
    <scope>NUCLEOTIDE SEQUENCE [LARGE SCALE GENOMIC DNA]</scope>
    <source>
        <strain evidence="2 3">CBS 121593</strain>
    </source>
</reference>
<evidence type="ECO:0000313" key="2">
    <source>
        <dbReference type="EMBL" id="RAK96245.1"/>
    </source>
</evidence>
<protein>
    <submittedName>
        <fullName evidence="2">Uncharacterized protein</fullName>
    </submittedName>
</protein>
<dbReference type="OrthoDB" id="10572283at2759"/>
<dbReference type="AlphaFoldDB" id="A0A395GL55"/>
<evidence type="ECO:0000313" key="3">
    <source>
        <dbReference type="Proteomes" id="UP000249402"/>
    </source>
</evidence>
<keyword evidence="3" id="KW-1185">Reference proteome</keyword>
<proteinExistence type="predicted"/>
<organism evidence="2 3">
    <name type="scientific">Aspergillus ibericus CBS 121593</name>
    <dbReference type="NCBI Taxonomy" id="1448316"/>
    <lineage>
        <taxon>Eukaryota</taxon>
        <taxon>Fungi</taxon>
        <taxon>Dikarya</taxon>
        <taxon>Ascomycota</taxon>
        <taxon>Pezizomycotina</taxon>
        <taxon>Eurotiomycetes</taxon>
        <taxon>Eurotiomycetidae</taxon>
        <taxon>Eurotiales</taxon>
        <taxon>Aspergillaceae</taxon>
        <taxon>Aspergillus</taxon>
        <taxon>Aspergillus subgen. Circumdati</taxon>
    </lineage>
</organism>
<accession>A0A395GL55</accession>
<feature type="region of interest" description="Disordered" evidence="1">
    <location>
        <begin position="1"/>
        <end position="55"/>
    </location>
</feature>
<name>A0A395GL55_9EURO</name>
<gene>
    <name evidence="2" type="ORF">BO80DRAFT_238397</name>
</gene>
<dbReference type="EMBL" id="KZ824478">
    <property type="protein sequence ID" value="RAK96245.1"/>
    <property type="molecule type" value="Genomic_DNA"/>
</dbReference>
<dbReference type="GeneID" id="37219389"/>
<sequence>MRYLSSGVGGLAGSDTAGGRTRLGPTDDAVGLPNQERRWRDILPSLPPKPDYDEPTCHADQTQPVVFDVDLGRCCRTDPSGLTSFLYHSSPDLWGQTGRIPRARSGRGGPHGFPTSAVVDIHYNYRSRSGPTGPSQECPLRDCLPRHGLREGCCGVRLRTPRGDYSFDFQIQTSQTDALYRSKRSRLSIMRARKCPTQGAGIPGGHGRFA</sequence>
<dbReference type="VEuPathDB" id="FungiDB:BO80DRAFT_238397"/>
<dbReference type="RefSeq" id="XP_025570573.1">
    <property type="nucleotide sequence ID" value="XM_025714524.1"/>
</dbReference>